<dbReference type="Proteomes" id="UP001162891">
    <property type="component" value="Chromosome"/>
</dbReference>
<gene>
    <name evidence="2" type="ORF">AMOR_37620</name>
</gene>
<evidence type="ECO:0000313" key="2">
    <source>
        <dbReference type="EMBL" id="BDG04766.1"/>
    </source>
</evidence>
<accession>A0ABN6MV01</accession>
<feature type="domain" description="PRC-barrel" evidence="1">
    <location>
        <begin position="5"/>
        <end position="82"/>
    </location>
</feature>
<dbReference type="Pfam" id="PF05239">
    <property type="entry name" value="PRC"/>
    <property type="match status" value="1"/>
</dbReference>
<dbReference type="SUPFAM" id="SSF50346">
    <property type="entry name" value="PRC-barrel domain"/>
    <property type="match status" value="1"/>
</dbReference>
<protein>
    <recommendedName>
        <fullName evidence="1">PRC-barrel domain-containing protein</fullName>
    </recommendedName>
</protein>
<sequence length="100" mass="10661">MRLSDENLRGRTVIGADGRAVGEIAALFLDSDAWSVESLRVKLRKDVADQLGASRTMFHAGTVEIPIRLIQSVGDAVVLSVPVDGLREVLPAEGEPAATH</sequence>
<dbReference type="InterPro" id="IPR027275">
    <property type="entry name" value="PRC-brl_dom"/>
</dbReference>
<evidence type="ECO:0000259" key="1">
    <source>
        <dbReference type="Pfam" id="PF05239"/>
    </source>
</evidence>
<keyword evidence="3" id="KW-1185">Reference proteome</keyword>
<name>A0ABN6MV01_9BACT</name>
<evidence type="ECO:0000313" key="3">
    <source>
        <dbReference type="Proteomes" id="UP001162891"/>
    </source>
</evidence>
<proteinExistence type="predicted"/>
<dbReference type="EMBL" id="AP025591">
    <property type="protein sequence ID" value="BDG04766.1"/>
    <property type="molecule type" value="Genomic_DNA"/>
</dbReference>
<dbReference type="Gene3D" id="2.30.30.240">
    <property type="entry name" value="PRC-barrel domain"/>
    <property type="match status" value="1"/>
</dbReference>
<organism evidence="2 3">
    <name type="scientific">Anaeromyxobacter oryzae</name>
    <dbReference type="NCBI Taxonomy" id="2918170"/>
    <lineage>
        <taxon>Bacteria</taxon>
        <taxon>Pseudomonadati</taxon>
        <taxon>Myxococcota</taxon>
        <taxon>Myxococcia</taxon>
        <taxon>Myxococcales</taxon>
        <taxon>Cystobacterineae</taxon>
        <taxon>Anaeromyxobacteraceae</taxon>
        <taxon>Anaeromyxobacter</taxon>
    </lineage>
</organism>
<dbReference type="InterPro" id="IPR011033">
    <property type="entry name" value="PRC_barrel-like_sf"/>
</dbReference>
<reference evidence="3" key="1">
    <citation type="journal article" date="2022" name="Int. J. Syst. Evol. Microbiol.">
        <title>Anaeromyxobacter oryzae sp. nov., Anaeromyxobacter diazotrophicus sp. nov. and Anaeromyxobacter paludicola sp. nov., isolated from paddy soils.</title>
        <authorList>
            <person name="Itoh H."/>
            <person name="Xu Z."/>
            <person name="Mise K."/>
            <person name="Masuda Y."/>
            <person name="Ushijima N."/>
            <person name="Hayakawa C."/>
            <person name="Shiratori Y."/>
            <person name="Senoo K."/>
        </authorList>
    </citation>
    <scope>NUCLEOTIDE SEQUENCE [LARGE SCALE GENOMIC DNA]</scope>
    <source>
        <strain evidence="3">Red232</strain>
    </source>
</reference>
<dbReference type="RefSeq" id="WP_248353240.1">
    <property type="nucleotide sequence ID" value="NZ_AP025591.1"/>
</dbReference>